<comment type="caution">
    <text evidence="1">The sequence shown here is derived from an EMBL/GenBank/DDBJ whole genome shotgun (WGS) entry which is preliminary data.</text>
</comment>
<feature type="non-terminal residue" evidence="1">
    <location>
        <position position="97"/>
    </location>
</feature>
<organism evidence="1 2">
    <name type="scientific">Kingdonia uniflora</name>
    <dbReference type="NCBI Taxonomy" id="39325"/>
    <lineage>
        <taxon>Eukaryota</taxon>
        <taxon>Viridiplantae</taxon>
        <taxon>Streptophyta</taxon>
        <taxon>Embryophyta</taxon>
        <taxon>Tracheophyta</taxon>
        <taxon>Spermatophyta</taxon>
        <taxon>Magnoliopsida</taxon>
        <taxon>Ranunculales</taxon>
        <taxon>Circaeasteraceae</taxon>
        <taxon>Kingdonia</taxon>
    </lineage>
</organism>
<reference evidence="1 2" key="1">
    <citation type="journal article" date="2020" name="IScience">
        <title>Genome Sequencing of the Endangered Kingdonia uniflora (Circaeasteraceae, Ranunculales) Reveals Potential Mechanisms of Evolutionary Specialization.</title>
        <authorList>
            <person name="Sun Y."/>
            <person name="Deng T."/>
            <person name="Zhang A."/>
            <person name="Moore M.J."/>
            <person name="Landis J.B."/>
            <person name="Lin N."/>
            <person name="Zhang H."/>
            <person name="Zhang X."/>
            <person name="Huang J."/>
            <person name="Zhang X."/>
            <person name="Sun H."/>
            <person name="Wang H."/>
        </authorList>
    </citation>
    <scope>NUCLEOTIDE SEQUENCE [LARGE SCALE GENOMIC DNA]</scope>
    <source>
        <strain evidence="1">TB1705</strain>
        <tissue evidence="1">Leaf</tissue>
    </source>
</reference>
<protein>
    <submittedName>
        <fullName evidence="1">Uncharacterized protein</fullName>
    </submittedName>
</protein>
<dbReference type="Proteomes" id="UP000541444">
    <property type="component" value="Unassembled WGS sequence"/>
</dbReference>
<keyword evidence="2" id="KW-1185">Reference proteome</keyword>
<sequence>SHPSVLNRSVSLIVEPGIGGFLFSERGISGKSPDQGAQGVSTYRSKACFIFTFRNQSPRDARVACSREVTGKEFWDWQPGKTDKQLPHICLGTRTQG</sequence>
<dbReference type="OrthoDB" id="5970at2759"/>
<dbReference type="AlphaFoldDB" id="A0A7J7LXI9"/>
<gene>
    <name evidence="1" type="ORF">GIB67_033944</name>
</gene>
<feature type="non-terminal residue" evidence="1">
    <location>
        <position position="1"/>
    </location>
</feature>
<evidence type="ECO:0000313" key="1">
    <source>
        <dbReference type="EMBL" id="KAF6147282.1"/>
    </source>
</evidence>
<evidence type="ECO:0000313" key="2">
    <source>
        <dbReference type="Proteomes" id="UP000541444"/>
    </source>
</evidence>
<accession>A0A7J7LXI9</accession>
<proteinExistence type="predicted"/>
<name>A0A7J7LXI9_9MAGN</name>
<dbReference type="EMBL" id="JACGCM010001928">
    <property type="protein sequence ID" value="KAF6147282.1"/>
    <property type="molecule type" value="Genomic_DNA"/>
</dbReference>